<dbReference type="Pfam" id="PF12770">
    <property type="entry name" value="CHAT"/>
    <property type="match status" value="1"/>
</dbReference>
<dbReference type="Proteomes" id="UP000325372">
    <property type="component" value="Unassembled WGS sequence"/>
</dbReference>
<feature type="domain" description="CHAT" evidence="2">
    <location>
        <begin position="562"/>
        <end position="845"/>
    </location>
</feature>
<feature type="signal peptide" evidence="1">
    <location>
        <begin position="1"/>
        <end position="19"/>
    </location>
</feature>
<keyword evidence="4" id="KW-1185">Reference proteome</keyword>
<gene>
    <name evidence="3" type="ORF">F3N42_00735</name>
</gene>
<evidence type="ECO:0000259" key="2">
    <source>
        <dbReference type="Pfam" id="PF12770"/>
    </source>
</evidence>
<reference evidence="3 4" key="1">
    <citation type="submission" date="2019-09" db="EMBL/GenBank/DDBJ databases">
        <title>Wenzhouxiangella sp. Genome sequencing and assembly.</title>
        <authorList>
            <person name="Zhang R."/>
        </authorList>
    </citation>
    <scope>NUCLEOTIDE SEQUENCE [LARGE SCALE GENOMIC DNA]</scope>
    <source>
        <strain evidence="3 4">W260</strain>
    </source>
</reference>
<dbReference type="AlphaFoldDB" id="A0A5N0TJ26"/>
<evidence type="ECO:0000313" key="3">
    <source>
        <dbReference type="EMBL" id="KAA9134107.1"/>
    </source>
</evidence>
<organism evidence="3 4">
    <name type="scientific">Marinihelvus fidelis</name>
    <dbReference type="NCBI Taxonomy" id="2613842"/>
    <lineage>
        <taxon>Bacteria</taxon>
        <taxon>Pseudomonadati</taxon>
        <taxon>Pseudomonadota</taxon>
        <taxon>Gammaproteobacteria</taxon>
        <taxon>Chromatiales</taxon>
        <taxon>Wenzhouxiangellaceae</taxon>
        <taxon>Marinihelvus</taxon>
    </lineage>
</organism>
<comment type="caution">
    <text evidence="3">The sequence shown here is derived from an EMBL/GenBank/DDBJ whole genome shotgun (WGS) entry which is preliminary data.</text>
</comment>
<dbReference type="Gene3D" id="1.25.40.10">
    <property type="entry name" value="Tetratricopeptide repeat domain"/>
    <property type="match status" value="1"/>
</dbReference>
<evidence type="ECO:0000256" key="1">
    <source>
        <dbReference type="SAM" id="SignalP"/>
    </source>
</evidence>
<dbReference type="InterPro" id="IPR024983">
    <property type="entry name" value="CHAT_dom"/>
</dbReference>
<dbReference type="PANTHER" id="PTHR10098">
    <property type="entry name" value="RAPSYN-RELATED"/>
    <property type="match status" value="1"/>
</dbReference>
<dbReference type="PANTHER" id="PTHR10098:SF108">
    <property type="entry name" value="TETRATRICOPEPTIDE REPEAT PROTEIN 28"/>
    <property type="match status" value="1"/>
</dbReference>
<dbReference type="InterPro" id="IPR011990">
    <property type="entry name" value="TPR-like_helical_dom_sf"/>
</dbReference>
<accession>A0A5N0TJ26</accession>
<proteinExistence type="predicted"/>
<dbReference type="EMBL" id="VYXP01000001">
    <property type="protein sequence ID" value="KAA9134107.1"/>
    <property type="molecule type" value="Genomic_DNA"/>
</dbReference>
<sequence length="858" mass="92920">MIRVAAIFGLFIASLASEASGPADLDSVVAEVEALLDAAQHNPGERVAAHAAAETLIDSTIPLAIKTGDSEVHAELLRLEWLIRLQADRLDGSEIILREALDVLGPEGGDPALRAHINTNLAYTLVLGGDFSAALRYLRGNVALSLEAGDESMLANDLYIIGDAYLKMGELGLAKRYFEESIAPFEHERGRVYFENVTKLATIQRREGDPGGALTTHKAVLAFFRQAGAYRAIPAGIEVARDYMALGQGELAVPFAVEAFDDPRAFTEQRIDAALVLLELARIDGSEDDFGHWYAVLDGLLDDDEGGEGRAYSHPVRRLAFAQITIDHHAARGDLASAERSARRGVDVYQHVLRGLEGSYDSQLAWASAAEPFVSSYIAILLNHAPDQVLDVLEQLSVDGHFAARTDGTSQAAEFFDDAVRLEAYLAAEKALVDASASASGDVTARGAVIAAARLSRDLARERYLVQGGAGDRPQTAMVATTHAPGEIDIPEGDLVLRYYVSKKASLVVIRDRHSESVMALPSIEQVKRLVDSARGQMNVAGADPWSGSLADLSAVLPIELIHSGRYRRIILVTGDVMHGVPFSAINVNPDIRPYRALAELAPVLRAPSMRTYYGSVSHPMENPPGDDVRIVIFADPQFDPASADNSSRVAFRNWSASLERLPYTAREAEAISAVYPEDSIATYLGRDATSDVLLAEGARQADVLHIATHGYFNAETPDIVGIATSSIDINGDRQRGFLSITELLKQRYETNLVVISGCETMLGRQYAGAGVRSLATGMMSQGAGAVMATLWKIPDRATAEFMRVFYVSLLRRDGDAALALNDAQLELIRSEEWYDPSIWAAFALTSTHHAVDRNVFQ</sequence>
<name>A0A5N0TJ26_9GAMM</name>
<dbReference type="RefSeq" id="WP_150862457.1">
    <property type="nucleotide sequence ID" value="NZ_VYXP01000001.1"/>
</dbReference>
<protein>
    <submittedName>
        <fullName evidence="3">CHAT domain-containing protein</fullName>
    </submittedName>
</protein>
<keyword evidence="1" id="KW-0732">Signal</keyword>
<feature type="chain" id="PRO_5024359104" evidence="1">
    <location>
        <begin position="20"/>
        <end position="858"/>
    </location>
</feature>
<evidence type="ECO:0000313" key="4">
    <source>
        <dbReference type="Proteomes" id="UP000325372"/>
    </source>
</evidence>
<dbReference type="SUPFAM" id="SSF48452">
    <property type="entry name" value="TPR-like"/>
    <property type="match status" value="1"/>
</dbReference>